<dbReference type="AlphaFoldDB" id="A0A8H3MF38"/>
<reference evidence="1" key="1">
    <citation type="submission" date="2019-10" db="EMBL/GenBank/DDBJ databases">
        <title>Conservation and host-specific expression of non-tandemly repeated heterogenous ribosome RNA gene in arbuscular mycorrhizal fungi.</title>
        <authorList>
            <person name="Maeda T."/>
            <person name="Kobayashi Y."/>
            <person name="Nakagawa T."/>
            <person name="Ezawa T."/>
            <person name="Yamaguchi K."/>
            <person name="Bino T."/>
            <person name="Nishimoto Y."/>
            <person name="Shigenobu S."/>
            <person name="Kawaguchi M."/>
        </authorList>
    </citation>
    <scope>NUCLEOTIDE SEQUENCE</scope>
    <source>
        <strain evidence="1">HR1</strain>
    </source>
</reference>
<evidence type="ECO:0000313" key="1">
    <source>
        <dbReference type="EMBL" id="GET03571.1"/>
    </source>
</evidence>
<sequence length="175" mass="20828">MEELITAFCNVKCYDFIHNLYTPTTTHNEAIECHDEVLLYLQHQKTLSFHPSRTACSINFKIGYFRDSNRQKVDYANFILKLEVKETSDYKFTMQFFHKLIKSNLFKQNVNFIFLNETNMYINEENMFQRNVTVVIARNNFSPSIAVAYKNLMNEYYISISEIKNIMDFTELDNC</sequence>
<gene>
    <name evidence="1" type="ORF">RCL2_002990600</name>
</gene>
<protein>
    <submittedName>
        <fullName evidence="1">Uncharacterized protein</fullName>
    </submittedName>
</protein>
<comment type="caution">
    <text evidence="1">The sequence shown here is derived from an EMBL/GenBank/DDBJ whole genome shotgun (WGS) entry which is preliminary data.</text>
</comment>
<evidence type="ECO:0000313" key="2">
    <source>
        <dbReference type="Proteomes" id="UP000615446"/>
    </source>
</evidence>
<organism evidence="1 2">
    <name type="scientific">Rhizophagus clarus</name>
    <dbReference type="NCBI Taxonomy" id="94130"/>
    <lineage>
        <taxon>Eukaryota</taxon>
        <taxon>Fungi</taxon>
        <taxon>Fungi incertae sedis</taxon>
        <taxon>Mucoromycota</taxon>
        <taxon>Glomeromycotina</taxon>
        <taxon>Glomeromycetes</taxon>
        <taxon>Glomerales</taxon>
        <taxon>Glomeraceae</taxon>
        <taxon>Rhizophagus</taxon>
    </lineage>
</organism>
<dbReference type="EMBL" id="BLAL01000324">
    <property type="protein sequence ID" value="GET03571.1"/>
    <property type="molecule type" value="Genomic_DNA"/>
</dbReference>
<dbReference type="Proteomes" id="UP000615446">
    <property type="component" value="Unassembled WGS sequence"/>
</dbReference>
<accession>A0A8H3MF38</accession>
<name>A0A8H3MF38_9GLOM</name>
<proteinExistence type="predicted"/>